<accession>A0A3N4LTM1</accession>
<evidence type="ECO:0000256" key="1">
    <source>
        <dbReference type="SAM" id="Phobius"/>
    </source>
</evidence>
<dbReference type="EMBL" id="ML121535">
    <property type="protein sequence ID" value="RPB26246.1"/>
    <property type="molecule type" value="Genomic_DNA"/>
</dbReference>
<feature type="transmembrane region" description="Helical" evidence="1">
    <location>
        <begin position="42"/>
        <end position="59"/>
    </location>
</feature>
<protein>
    <submittedName>
        <fullName evidence="2">Uncharacterized protein</fullName>
    </submittedName>
</protein>
<evidence type="ECO:0000313" key="2">
    <source>
        <dbReference type="EMBL" id="RPB26246.1"/>
    </source>
</evidence>
<dbReference type="InParanoid" id="A0A3N4LTM1"/>
<keyword evidence="3" id="KW-1185">Reference proteome</keyword>
<sequence>MAFSACGFLAFLTFSTILTLFTSGFAGVSWGELILSMPPSSPWISSALFVSWFLWILWMRFLSAFKVIPCPNSAANSAYGMLRPAPGGGVAEHIKSRYPLDGPNSLW</sequence>
<name>A0A3N4LTM1_9PEZI</name>
<proteinExistence type="predicted"/>
<keyword evidence="1" id="KW-1133">Transmembrane helix</keyword>
<evidence type="ECO:0000313" key="3">
    <source>
        <dbReference type="Proteomes" id="UP000267821"/>
    </source>
</evidence>
<reference evidence="2 3" key="1">
    <citation type="journal article" date="2018" name="Nat. Ecol. Evol.">
        <title>Pezizomycetes genomes reveal the molecular basis of ectomycorrhizal truffle lifestyle.</title>
        <authorList>
            <person name="Murat C."/>
            <person name="Payen T."/>
            <person name="Noel B."/>
            <person name="Kuo A."/>
            <person name="Morin E."/>
            <person name="Chen J."/>
            <person name="Kohler A."/>
            <person name="Krizsan K."/>
            <person name="Balestrini R."/>
            <person name="Da Silva C."/>
            <person name="Montanini B."/>
            <person name="Hainaut M."/>
            <person name="Levati E."/>
            <person name="Barry K.W."/>
            <person name="Belfiori B."/>
            <person name="Cichocki N."/>
            <person name="Clum A."/>
            <person name="Dockter R.B."/>
            <person name="Fauchery L."/>
            <person name="Guy J."/>
            <person name="Iotti M."/>
            <person name="Le Tacon F."/>
            <person name="Lindquist E.A."/>
            <person name="Lipzen A."/>
            <person name="Malagnac F."/>
            <person name="Mello A."/>
            <person name="Molinier V."/>
            <person name="Miyauchi S."/>
            <person name="Poulain J."/>
            <person name="Riccioni C."/>
            <person name="Rubini A."/>
            <person name="Sitrit Y."/>
            <person name="Splivallo R."/>
            <person name="Traeger S."/>
            <person name="Wang M."/>
            <person name="Zifcakova L."/>
            <person name="Wipf D."/>
            <person name="Zambonelli A."/>
            <person name="Paolocci F."/>
            <person name="Nowrousian M."/>
            <person name="Ottonello S."/>
            <person name="Baldrian P."/>
            <person name="Spatafora J.W."/>
            <person name="Henrissat B."/>
            <person name="Nagy L.G."/>
            <person name="Aury J.M."/>
            <person name="Wincker P."/>
            <person name="Grigoriev I.V."/>
            <person name="Bonfante P."/>
            <person name="Martin F.M."/>
        </authorList>
    </citation>
    <scope>NUCLEOTIDE SEQUENCE [LARGE SCALE GENOMIC DNA]</scope>
    <source>
        <strain evidence="2 3">ATCC MYA-4762</strain>
    </source>
</reference>
<dbReference type="Proteomes" id="UP000267821">
    <property type="component" value="Unassembled WGS sequence"/>
</dbReference>
<gene>
    <name evidence="2" type="ORF">L211DRAFT_703474</name>
</gene>
<keyword evidence="1" id="KW-0812">Transmembrane</keyword>
<keyword evidence="1" id="KW-0472">Membrane</keyword>
<organism evidence="2 3">
    <name type="scientific">Terfezia boudieri ATCC MYA-4762</name>
    <dbReference type="NCBI Taxonomy" id="1051890"/>
    <lineage>
        <taxon>Eukaryota</taxon>
        <taxon>Fungi</taxon>
        <taxon>Dikarya</taxon>
        <taxon>Ascomycota</taxon>
        <taxon>Pezizomycotina</taxon>
        <taxon>Pezizomycetes</taxon>
        <taxon>Pezizales</taxon>
        <taxon>Pezizaceae</taxon>
        <taxon>Terfezia</taxon>
    </lineage>
</organism>
<dbReference type="AlphaFoldDB" id="A0A3N4LTM1"/>